<evidence type="ECO:0000313" key="2">
    <source>
        <dbReference type="Proteomes" id="UP000318864"/>
    </source>
</evidence>
<evidence type="ECO:0000313" key="1">
    <source>
        <dbReference type="EMBL" id="THE63880.1"/>
    </source>
</evidence>
<dbReference type="RefSeq" id="WP_141465726.1">
    <property type="nucleotide sequence ID" value="NZ_RBZW01000055.1"/>
</dbReference>
<dbReference type="AlphaFoldDB" id="A0A4S3TJY6"/>
<reference evidence="1 2" key="1">
    <citation type="submission" date="2018-10" db="EMBL/GenBank/DDBJ databases">
        <title>Natronolimnobius sp. XQ-INN 246 isolated from Inner Mongolia Autonomous Region of China.</title>
        <authorList>
            <person name="Xue Q."/>
        </authorList>
    </citation>
    <scope>NUCLEOTIDE SEQUENCE [LARGE SCALE GENOMIC DNA]</scope>
    <source>
        <strain evidence="1 2">XQ-INN 246</strain>
    </source>
</reference>
<dbReference type="InterPro" id="IPR055951">
    <property type="entry name" value="DUF7529"/>
</dbReference>
<dbReference type="EMBL" id="RBZW01000055">
    <property type="protein sequence ID" value="THE63880.1"/>
    <property type="molecule type" value="Genomic_DNA"/>
</dbReference>
<gene>
    <name evidence="1" type="ORF">D8Y22_16280</name>
</gene>
<protein>
    <submittedName>
        <fullName evidence="1">Uncharacterized protein</fullName>
    </submittedName>
</protein>
<name>A0A4S3TJY6_9EURY</name>
<keyword evidence="2" id="KW-1185">Reference proteome</keyword>
<proteinExistence type="predicted"/>
<dbReference type="Proteomes" id="UP000318864">
    <property type="component" value="Unassembled WGS sequence"/>
</dbReference>
<dbReference type="OrthoDB" id="236506at2157"/>
<dbReference type="Pfam" id="PF24373">
    <property type="entry name" value="DUF7529"/>
    <property type="match status" value="1"/>
</dbReference>
<organism evidence="1 2">
    <name type="scientific">Salinadaptatus halalkaliphilus</name>
    <dbReference type="NCBI Taxonomy" id="2419781"/>
    <lineage>
        <taxon>Archaea</taxon>
        <taxon>Methanobacteriati</taxon>
        <taxon>Methanobacteriota</taxon>
        <taxon>Stenosarchaea group</taxon>
        <taxon>Halobacteria</taxon>
        <taxon>Halobacteriales</taxon>
        <taxon>Natrialbaceae</taxon>
        <taxon>Salinadaptatus</taxon>
    </lineage>
</organism>
<sequence length="151" mass="15983">MAEETPWEATLEDMHSMAGELAADGWETVTIVAGDTTPVSPAVGPDDRFGIVHVVEGDDADRLESLVPPNDFTSSEAYVAVAGGVEYAVTVVRDPDARVAVLLAGAFEYATAGDCFAAAAEEGRIYTHVQRLDGTRAAVFEHDDPGLFDPE</sequence>
<accession>A0A4S3TJY6</accession>
<comment type="caution">
    <text evidence="1">The sequence shown here is derived from an EMBL/GenBank/DDBJ whole genome shotgun (WGS) entry which is preliminary data.</text>
</comment>